<dbReference type="Pfam" id="PF02892">
    <property type="entry name" value="zf-BED"/>
    <property type="match status" value="1"/>
</dbReference>
<organism evidence="6 7">
    <name type="scientific">Prunus dulcis</name>
    <name type="common">Almond</name>
    <name type="synonym">Amygdalus dulcis</name>
    <dbReference type="NCBI Taxonomy" id="3755"/>
    <lineage>
        <taxon>Eukaryota</taxon>
        <taxon>Viridiplantae</taxon>
        <taxon>Streptophyta</taxon>
        <taxon>Embryophyta</taxon>
        <taxon>Tracheophyta</taxon>
        <taxon>Spermatophyta</taxon>
        <taxon>Magnoliopsida</taxon>
        <taxon>eudicotyledons</taxon>
        <taxon>Gunneridae</taxon>
        <taxon>Pentapetalae</taxon>
        <taxon>rosids</taxon>
        <taxon>fabids</taxon>
        <taxon>Rosales</taxon>
        <taxon>Rosaceae</taxon>
        <taxon>Amygdaloideae</taxon>
        <taxon>Amygdaleae</taxon>
        <taxon>Prunus</taxon>
    </lineage>
</organism>
<evidence type="ECO:0000313" key="7">
    <source>
        <dbReference type="Proteomes" id="UP000327085"/>
    </source>
</evidence>
<dbReference type="InterPro" id="IPR053031">
    <property type="entry name" value="Cuticle_assoc_protein"/>
</dbReference>
<keyword evidence="2" id="KW-0863">Zinc-finger</keyword>
<evidence type="ECO:0000256" key="1">
    <source>
        <dbReference type="ARBA" id="ARBA00022723"/>
    </source>
</evidence>
<evidence type="ECO:0000256" key="4">
    <source>
        <dbReference type="SAM" id="MobiDB-lite"/>
    </source>
</evidence>
<dbReference type="GO" id="GO:1990837">
    <property type="term" value="F:sequence-specific double-stranded DNA binding"/>
    <property type="evidence" value="ECO:0007669"/>
    <property type="project" value="TreeGrafter"/>
</dbReference>
<evidence type="ECO:0000313" key="6">
    <source>
        <dbReference type="EMBL" id="VVA28229.1"/>
    </source>
</evidence>
<reference evidence="7" key="1">
    <citation type="journal article" date="2020" name="Plant J.">
        <title>Transposons played a major role in the diversification between the closely related almond and peach genomes: results from the almond genome sequence.</title>
        <authorList>
            <person name="Alioto T."/>
            <person name="Alexiou K.G."/>
            <person name="Bardil A."/>
            <person name="Barteri F."/>
            <person name="Castanera R."/>
            <person name="Cruz F."/>
            <person name="Dhingra A."/>
            <person name="Duval H."/>
            <person name="Fernandez I Marti A."/>
            <person name="Frias L."/>
            <person name="Galan B."/>
            <person name="Garcia J.L."/>
            <person name="Howad W."/>
            <person name="Gomez-Garrido J."/>
            <person name="Gut M."/>
            <person name="Julca I."/>
            <person name="Morata J."/>
            <person name="Puigdomenech P."/>
            <person name="Ribeca P."/>
            <person name="Rubio Cabetas M.J."/>
            <person name="Vlasova A."/>
            <person name="Wirthensohn M."/>
            <person name="Garcia-Mas J."/>
            <person name="Gabaldon T."/>
            <person name="Casacuberta J.M."/>
            <person name="Arus P."/>
        </authorList>
    </citation>
    <scope>NUCLEOTIDE SEQUENCE [LARGE SCALE GENOMIC DNA]</scope>
    <source>
        <strain evidence="7">cv. Texas</strain>
    </source>
</reference>
<accession>A0A5E4FLP3</accession>
<name>A0A5E4FLP3_PRUDU</name>
<evidence type="ECO:0000256" key="2">
    <source>
        <dbReference type="ARBA" id="ARBA00022771"/>
    </source>
</evidence>
<dbReference type="InParanoid" id="A0A5E4FLP3"/>
<dbReference type="GO" id="GO:0005634">
    <property type="term" value="C:nucleus"/>
    <property type="evidence" value="ECO:0007669"/>
    <property type="project" value="TreeGrafter"/>
</dbReference>
<dbReference type="GO" id="GO:0008270">
    <property type="term" value="F:zinc ion binding"/>
    <property type="evidence" value="ECO:0007669"/>
    <property type="project" value="UniProtKB-KW"/>
</dbReference>
<dbReference type="EMBL" id="CABIKO010000137">
    <property type="protein sequence ID" value="VVA28229.1"/>
    <property type="molecule type" value="Genomic_DNA"/>
</dbReference>
<dbReference type="SMART" id="SM00614">
    <property type="entry name" value="ZnF_BED"/>
    <property type="match status" value="1"/>
</dbReference>
<dbReference type="Gramene" id="VVA28229">
    <property type="protein sequence ID" value="VVA28229"/>
    <property type="gene ID" value="Prudul26B031631"/>
</dbReference>
<dbReference type="PANTHER" id="PTHR34396">
    <property type="entry name" value="OS03G0264950 PROTEIN-RELATED"/>
    <property type="match status" value="1"/>
</dbReference>
<feature type="region of interest" description="Disordered" evidence="4">
    <location>
        <begin position="20"/>
        <end position="43"/>
    </location>
</feature>
<feature type="domain" description="BED-type" evidence="5">
    <location>
        <begin position="45"/>
        <end position="102"/>
    </location>
</feature>
<dbReference type="OMA" id="CSATHAS"/>
<dbReference type="PANTHER" id="PTHR34396:SF25">
    <property type="entry name" value="BOUNDARY ELEMENT ASSOCIATED FACTOR"/>
    <property type="match status" value="1"/>
</dbReference>
<proteinExistence type="predicted"/>
<protein>
    <submittedName>
        <fullName evidence="6">PREDICTED: zinc finger BED domain-containing RICESLEEPER</fullName>
    </submittedName>
</protein>
<dbReference type="Proteomes" id="UP000327085">
    <property type="component" value="Chromosome 2"/>
</dbReference>
<evidence type="ECO:0000259" key="5">
    <source>
        <dbReference type="Pfam" id="PF02892"/>
    </source>
</evidence>
<dbReference type="AlphaFoldDB" id="A0A5E4FLP3"/>
<dbReference type="GO" id="GO:0006357">
    <property type="term" value="P:regulation of transcription by RNA polymerase II"/>
    <property type="evidence" value="ECO:0007669"/>
    <property type="project" value="TreeGrafter"/>
</dbReference>
<keyword evidence="3" id="KW-0862">Zinc</keyword>
<evidence type="ECO:0000256" key="3">
    <source>
        <dbReference type="ARBA" id="ARBA00022833"/>
    </source>
</evidence>
<keyword evidence="1" id="KW-0479">Metal-binding</keyword>
<gene>
    <name evidence="6" type="ORF">ALMOND_2B031631</name>
</gene>
<sequence>MEARFYSNRWTDDFVPCSDAAVPPTAASQNPPPTLLEPSTGKKESDVWEHFEKHDLVLDVKAVDETIRKEVEKRAKYKYCSATHASDTRKNGTSNMWKHLDKKYLNYPYRHKDKNRTLTFDASKSNALICSVA</sequence>
<dbReference type="InterPro" id="IPR003656">
    <property type="entry name" value="Znf_BED"/>
</dbReference>